<evidence type="ECO:0000313" key="1">
    <source>
        <dbReference type="EMBL" id="OWV30076.1"/>
    </source>
</evidence>
<protein>
    <submittedName>
        <fullName evidence="1">PA-phosphatase</fullName>
    </submittedName>
</protein>
<organism evidence="1 2">
    <name type="scientific">Halomonas campaniensis</name>
    <dbReference type="NCBI Taxonomy" id="213554"/>
    <lineage>
        <taxon>Bacteria</taxon>
        <taxon>Pseudomonadati</taxon>
        <taxon>Pseudomonadota</taxon>
        <taxon>Gammaproteobacteria</taxon>
        <taxon>Oceanospirillales</taxon>
        <taxon>Halomonadaceae</taxon>
        <taxon>Halomonas</taxon>
    </lineage>
</organism>
<keyword evidence="2" id="KW-1185">Reference proteome</keyword>
<reference evidence="1 2" key="1">
    <citation type="submission" date="2014-08" db="EMBL/GenBank/DDBJ databases">
        <title>Draft genome sequence of a novel L-asparaginase producing marine bacterium, Halomonas campaniensis.</title>
        <authorList>
            <person name="Sundarakrishnan B."/>
            <person name="Moushumi Priya A."/>
            <person name="Raman G."/>
            <person name="Sakthivel N."/>
            <person name="Park S."/>
            <person name="Jayachandran S."/>
        </authorList>
    </citation>
    <scope>NUCLEOTIDE SEQUENCE [LARGE SCALE GENOMIC DNA]</scope>
    <source>
        <strain evidence="1 2">SK03</strain>
    </source>
</reference>
<proteinExistence type="predicted"/>
<name>A0A246S144_9GAMM</name>
<evidence type="ECO:0000313" key="2">
    <source>
        <dbReference type="Proteomes" id="UP000197334"/>
    </source>
</evidence>
<gene>
    <name evidence="1" type="ORF">JI62_09305</name>
</gene>
<dbReference type="AlphaFoldDB" id="A0A246S144"/>
<sequence length="32" mass="3477">QPRPPMRPCPWLLLSVASLVLISARVGLLPPV</sequence>
<feature type="non-terminal residue" evidence="1">
    <location>
        <position position="1"/>
    </location>
</feature>
<accession>A0A246S144</accession>
<comment type="caution">
    <text evidence="1">The sequence shown here is derived from an EMBL/GenBank/DDBJ whole genome shotgun (WGS) entry which is preliminary data.</text>
</comment>
<dbReference type="EMBL" id="JPUA01000026">
    <property type="protein sequence ID" value="OWV30076.1"/>
    <property type="molecule type" value="Genomic_DNA"/>
</dbReference>
<dbReference type="Proteomes" id="UP000197334">
    <property type="component" value="Unassembled WGS sequence"/>
</dbReference>